<keyword evidence="2" id="KW-1185">Reference proteome</keyword>
<sequence>MGPRRGGPNRKSRKIAFQLGSMLIYFISRFTERRLESSRNCQLYGVVAEVAGYAESSQGQDLIMAAKTERNELIYQ</sequence>
<reference evidence="2" key="1">
    <citation type="journal article" date="2022" name="Mol. Ecol. Resour.">
        <title>The genomes of chicory, endive, great burdock and yacon provide insights into Asteraceae palaeo-polyploidization history and plant inulin production.</title>
        <authorList>
            <person name="Fan W."/>
            <person name="Wang S."/>
            <person name="Wang H."/>
            <person name="Wang A."/>
            <person name="Jiang F."/>
            <person name="Liu H."/>
            <person name="Zhao H."/>
            <person name="Xu D."/>
            <person name="Zhang Y."/>
        </authorList>
    </citation>
    <scope>NUCLEOTIDE SEQUENCE [LARGE SCALE GENOMIC DNA]</scope>
    <source>
        <strain evidence="2">cv. Punajuju</strain>
    </source>
</reference>
<comment type="caution">
    <text evidence="1">The sequence shown here is derived from an EMBL/GenBank/DDBJ whole genome shotgun (WGS) entry which is preliminary data.</text>
</comment>
<gene>
    <name evidence="1" type="ORF">L2E82_18337</name>
</gene>
<accession>A0ACB9FAI3</accession>
<dbReference type="EMBL" id="CM042011">
    <property type="protein sequence ID" value="KAI3767908.1"/>
    <property type="molecule type" value="Genomic_DNA"/>
</dbReference>
<organism evidence="1 2">
    <name type="scientific">Cichorium intybus</name>
    <name type="common">Chicory</name>
    <dbReference type="NCBI Taxonomy" id="13427"/>
    <lineage>
        <taxon>Eukaryota</taxon>
        <taxon>Viridiplantae</taxon>
        <taxon>Streptophyta</taxon>
        <taxon>Embryophyta</taxon>
        <taxon>Tracheophyta</taxon>
        <taxon>Spermatophyta</taxon>
        <taxon>Magnoliopsida</taxon>
        <taxon>eudicotyledons</taxon>
        <taxon>Gunneridae</taxon>
        <taxon>Pentapetalae</taxon>
        <taxon>asterids</taxon>
        <taxon>campanulids</taxon>
        <taxon>Asterales</taxon>
        <taxon>Asteraceae</taxon>
        <taxon>Cichorioideae</taxon>
        <taxon>Cichorieae</taxon>
        <taxon>Cichoriinae</taxon>
        <taxon>Cichorium</taxon>
    </lineage>
</organism>
<protein>
    <submittedName>
        <fullName evidence="1">Uncharacterized protein</fullName>
    </submittedName>
</protein>
<name>A0ACB9FAI3_CICIN</name>
<proteinExistence type="predicted"/>
<evidence type="ECO:0000313" key="2">
    <source>
        <dbReference type="Proteomes" id="UP001055811"/>
    </source>
</evidence>
<reference evidence="1 2" key="2">
    <citation type="journal article" date="2022" name="Mol. Ecol. Resour.">
        <title>The genomes of chicory, endive, great burdock and yacon provide insights into Asteraceae paleo-polyploidization history and plant inulin production.</title>
        <authorList>
            <person name="Fan W."/>
            <person name="Wang S."/>
            <person name="Wang H."/>
            <person name="Wang A."/>
            <person name="Jiang F."/>
            <person name="Liu H."/>
            <person name="Zhao H."/>
            <person name="Xu D."/>
            <person name="Zhang Y."/>
        </authorList>
    </citation>
    <scope>NUCLEOTIDE SEQUENCE [LARGE SCALE GENOMIC DNA]</scope>
    <source>
        <strain evidence="2">cv. Punajuju</strain>
        <tissue evidence="1">Leaves</tissue>
    </source>
</reference>
<evidence type="ECO:0000313" key="1">
    <source>
        <dbReference type="EMBL" id="KAI3767908.1"/>
    </source>
</evidence>
<dbReference type="Proteomes" id="UP001055811">
    <property type="component" value="Linkage Group LG03"/>
</dbReference>